<dbReference type="InterPro" id="IPR036179">
    <property type="entry name" value="Ig-like_dom_sf"/>
</dbReference>
<dbReference type="InterPro" id="IPR013106">
    <property type="entry name" value="Ig_V-set"/>
</dbReference>
<keyword evidence="2" id="KW-0391">Immunity</keyword>
<dbReference type="GO" id="GO:0007166">
    <property type="term" value="P:cell surface receptor signaling pathway"/>
    <property type="evidence" value="ECO:0007669"/>
    <property type="project" value="TreeGrafter"/>
</dbReference>
<sequence length="130" mass="14721">MQQLQFSLDISLHFIQEVFIKIDFMLRLLSNIFYQYVVSEIKCSHKIPSYNHILWYKQGKDKALQLLGYLNLNSVNVESEMNGKISFIGDGRNDGSLSISDLRLNDSAVYFCAASLHSAAHLSGVKTKTS</sequence>
<dbReference type="PROSITE" id="PS50835">
    <property type="entry name" value="IG_LIKE"/>
    <property type="match status" value="1"/>
</dbReference>
<dbReference type="GO" id="GO:0002376">
    <property type="term" value="P:immune system process"/>
    <property type="evidence" value="ECO:0007669"/>
    <property type="project" value="UniProtKB-KW"/>
</dbReference>
<evidence type="ECO:0000313" key="5">
    <source>
        <dbReference type="Proteomes" id="UP000472267"/>
    </source>
</evidence>
<evidence type="ECO:0000259" key="3">
    <source>
        <dbReference type="PROSITE" id="PS50835"/>
    </source>
</evidence>
<organism evidence="4 5">
    <name type="scientific">Salarias fasciatus</name>
    <name type="common">Jewelled blenny</name>
    <name type="synonym">Blennius fasciatus</name>
    <dbReference type="NCBI Taxonomy" id="181472"/>
    <lineage>
        <taxon>Eukaryota</taxon>
        <taxon>Metazoa</taxon>
        <taxon>Chordata</taxon>
        <taxon>Craniata</taxon>
        <taxon>Vertebrata</taxon>
        <taxon>Euteleostomi</taxon>
        <taxon>Actinopterygii</taxon>
        <taxon>Neopterygii</taxon>
        <taxon>Teleostei</taxon>
        <taxon>Neoteleostei</taxon>
        <taxon>Acanthomorphata</taxon>
        <taxon>Ovalentaria</taxon>
        <taxon>Blenniimorphae</taxon>
        <taxon>Blenniiformes</taxon>
        <taxon>Blennioidei</taxon>
        <taxon>Blenniidae</taxon>
        <taxon>Salariinae</taxon>
        <taxon>Salarias</taxon>
    </lineage>
</organism>
<dbReference type="InterPro" id="IPR013783">
    <property type="entry name" value="Ig-like_fold"/>
</dbReference>
<dbReference type="Proteomes" id="UP000472267">
    <property type="component" value="Chromosome 19"/>
</dbReference>
<dbReference type="Gene3D" id="2.60.40.10">
    <property type="entry name" value="Immunoglobulins"/>
    <property type="match status" value="1"/>
</dbReference>
<dbReference type="InterPro" id="IPR007110">
    <property type="entry name" value="Ig-like_dom"/>
</dbReference>
<dbReference type="Ensembl" id="ENSSFAT00005056117.1">
    <property type="protein sequence ID" value="ENSSFAP00005054436.1"/>
    <property type="gene ID" value="ENSSFAG00005025908.1"/>
</dbReference>
<evidence type="ECO:0000256" key="2">
    <source>
        <dbReference type="ARBA" id="ARBA00022859"/>
    </source>
</evidence>
<dbReference type="OMA" id="NHILWYK"/>
<dbReference type="SMART" id="SM00406">
    <property type="entry name" value="IGv"/>
    <property type="match status" value="1"/>
</dbReference>
<reference evidence="4" key="2">
    <citation type="submission" date="2025-08" db="UniProtKB">
        <authorList>
            <consortium name="Ensembl"/>
        </authorList>
    </citation>
    <scope>IDENTIFICATION</scope>
</reference>
<dbReference type="SUPFAM" id="SSF48726">
    <property type="entry name" value="Immunoglobulin"/>
    <property type="match status" value="1"/>
</dbReference>
<keyword evidence="1" id="KW-0732">Signal</keyword>
<dbReference type="AlphaFoldDB" id="A0A672JJQ4"/>
<name>A0A672JJQ4_SALFA</name>
<dbReference type="Pfam" id="PF07686">
    <property type="entry name" value="V-set"/>
    <property type="match status" value="1"/>
</dbReference>
<reference evidence="4" key="3">
    <citation type="submission" date="2025-09" db="UniProtKB">
        <authorList>
            <consortium name="Ensembl"/>
        </authorList>
    </citation>
    <scope>IDENTIFICATION</scope>
</reference>
<dbReference type="InParanoid" id="A0A672JJQ4"/>
<dbReference type="PANTHER" id="PTHR23268">
    <property type="entry name" value="T-CELL RECEPTOR BETA CHAIN"/>
    <property type="match status" value="1"/>
</dbReference>
<protein>
    <recommendedName>
        <fullName evidence="3">Ig-like domain-containing protein</fullName>
    </recommendedName>
</protein>
<accession>A0A672JJQ4</accession>
<feature type="domain" description="Ig-like" evidence="3">
    <location>
        <begin position="38"/>
        <end position="123"/>
    </location>
</feature>
<dbReference type="PANTHER" id="PTHR23268:SF102">
    <property type="entry name" value="IMMUNOGLOBULIN V-SET DOMAIN-CONTAINING PROTEIN"/>
    <property type="match status" value="1"/>
</dbReference>
<keyword evidence="5" id="KW-1185">Reference proteome</keyword>
<dbReference type="GO" id="GO:0005886">
    <property type="term" value="C:plasma membrane"/>
    <property type="evidence" value="ECO:0007669"/>
    <property type="project" value="TreeGrafter"/>
</dbReference>
<evidence type="ECO:0000313" key="4">
    <source>
        <dbReference type="Ensembl" id="ENSSFAP00005054436.1"/>
    </source>
</evidence>
<dbReference type="InterPro" id="IPR050413">
    <property type="entry name" value="TCR_beta_variable"/>
</dbReference>
<evidence type="ECO:0000256" key="1">
    <source>
        <dbReference type="ARBA" id="ARBA00022729"/>
    </source>
</evidence>
<reference evidence="4" key="1">
    <citation type="submission" date="2019-06" db="EMBL/GenBank/DDBJ databases">
        <authorList>
            <consortium name="Wellcome Sanger Institute Data Sharing"/>
        </authorList>
    </citation>
    <scope>NUCLEOTIDE SEQUENCE [LARGE SCALE GENOMIC DNA]</scope>
</reference>
<proteinExistence type="predicted"/>